<dbReference type="OrthoDB" id="3232130at2759"/>
<protein>
    <submittedName>
        <fullName evidence="1">Uncharacterized protein</fullName>
    </submittedName>
</protein>
<dbReference type="AlphaFoldDB" id="A0A9P5UFL5"/>
<feature type="non-terminal residue" evidence="1">
    <location>
        <position position="1"/>
    </location>
</feature>
<dbReference type="Proteomes" id="UP000772434">
    <property type="component" value="Unassembled WGS sequence"/>
</dbReference>
<reference evidence="1" key="1">
    <citation type="submission" date="2020-11" db="EMBL/GenBank/DDBJ databases">
        <authorList>
            <consortium name="DOE Joint Genome Institute"/>
            <person name="Ahrendt S."/>
            <person name="Riley R."/>
            <person name="Andreopoulos W."/>
            <person name="Labutti K."/>
            <person name="Pangilinan J."/>
            <person name="Ruiz-Duenas F.J."/>
            <person name="Barrasa J.M."/>
            <person name="Sanchez-Garcia M."/>
            <person name="Camarero S."/>
            <person name="Miyauchi S."/>
            <person name="Serrano A."/>
            <person name="Linde D."/>
            <person name="Babiker R."/>
            <person name="Drula E."/>
            <person name="Ayuso-Fernandez I."/>
            <person name="Pacheco R."/>
            <person name="Padilla G."/>
            <person name="Ferreira P."/>
            <person name="Barriuso J."/>
            <person name="Kellner H."/>
            <person name="Castanera R."/>
            <person name="Alfaro M."/>
            <person name="Ramirez L."/>
            <person name="Pisabarro A.G."/>
            <person name="Kuo A."/>
            <person name="Tritt A."/>
            <person name="Lipzen A."/>
            <person name="He G."/>
            <person name="Yan M."/>
            <person name="Ng V."/>
            <person name="Cullen D."/>
            <person name="Martin F."/>
            <person name="Rosso M.-N."/>
            <person name="Henrissat B."/>
            <person name="Hibbett D."/>
            <person name="Martinez A.T."/>
            <person name="Grigoriev I.V."/>
        </authorList>
    </citation>
    <scope>NUCLEOTIDE SEQUENCE</scope>
    <source>
        <strain evidence="1">AH 40177</strain>
    </source>
</reference>
<organism evidence="1 2">
    <name type="scientific">Rhodocollybia butyracea</name>
    <dbReference type="NCBI Taxonomy" id="206335"/>
    <lineage>
        <taxon>Eukaryota</taxon>
        <taxon>Fungi</taxon>
        <taxon>Dikarya</taxon>
        <taxon>Basidiomycota</taxon>
        <taxon>Agaricomycotina</taxon>
        <taxon>Agaricomycetes</taxon>
        <taxon>Agaricomycetidae</taxon>
        <taxon>Agaricales</taxon>
        <taxon>Marasmiineae</taxon>
        <taxon>Omphalotaceae</taxon>
        <taxon>Rhodocollybia</taxon>
    </lineage>
</organism>
<evidence type="ECO:0000313" key="1">
    <source>
        <dbReference type="EMBL" id="KAF9076458.1"/>
    </source>
</evidence>
<sequence>MHVKEELDADITERKALQSKLQCLLEEAKVSRAQGESLRSLGLSLADIAAFMHEVELWMPPVVGTSARDRTRVEQLRKLALMLQNLPSQRPYDSANRKL</sequence>
<gene>
    <name evidence="1" type="ORF">BDP27DRAFT_1313368</name>
</gene>
<evidence type="ECO:0000313" key="2">
    <source>
        <dbReference type="Proteomes" id="UP000772434"/>
    </source>
</evidence>
<dbReference type="EMBL" id="JADNRY010000006">
    <property type="protein sequence ID" value="KAF9076458.1"/>
    <property type="molecule type" value="Genomic_DNA"/>
</dbReference>
<keyword evidence="2" id="KW-1185">Reference proteome</keyword>
<name>A0A9P5UFL5_9AGAR</name>
<comment type="caution">
    <text evidence="1">The sequence shown here is derived from an EMBL/GenBank/DDBJ whole genome shotgun (WGS) entry which is preliminary data.</text>
</comment>
<proteinExistence type="predicted"/>
<accession>A0A9P5UFL5</accession>